<dbReference type="AlphaFoldDB" id="A0A7Z0DBG9"/>
<evidence type="ECO:0000313" key="5">
    <source>
        <dbReference type="Proteomes" id="UP000527616"/>
    </source>
</evidence>
<evidence type="ECO:0000256" key="1">
    <source>
        <dbReference type="ARBA" id="ARBA00022679"/>
    </source>
</evidence>
<protein>
    <submittedName>
        <fullName evidence="4">GNAT superfamily N-acetyltransferase</fullName>
    </submittedName>
</protein>
<evidence type="ECO:0000256" key="2">
    <source>
        <dbReference type="ARBA" id="ARBA00023315"/>
    </source>
</evidence>
<reference evidence="4 5" key="1">
    <citation type="submission" date="2020-07" db="EMBL/GenBank/DDBJ databases">
        <title>Sequencing the genomes of 1000 actinobacteria strains.</title>
        <authorList>
            <person name="Klenk H.-P."/>
        </authorList>
    </citation>
    <scope>NUCLEOTIDE SEQUENCE [LARGE SCALE GENOMIC DNA]</scope>
    <source>
        <strain evidence="4 5">DSM 103164</strain>
    </source>
</reference>
<sequence length="187" mass="20029">MSASTPGQPVADSVRLALPDEAEQLAAIQRRAWQEDLPPEVSAPMLSEASLDAAAEIWRRAIVRPPLAECRVLVAVDGTNGRVTGFAATMPAQDPDADEATDGEVAEFVVDPVSRRRGHGSRLVNAAVDTLRADGYRLARIWVRSTDDVLRGFLSASGWAADGAHRELGDTEAGNRLKQVRLHTAIG</sequence>
<dbReference type="PROSITE" id="PS51186">
    <property type="entry name" value="GNAT"/>
    <property type="match status" value="1"/>
</dbReference>
<dbReference type="InterPro" id="IPR016181">
    <property type="entry name" value="Acyl_CoA_acyltransferase"/>
</dbReference>
<proteinExistence type="predicted"/>
<dbReference type="Pfam" id="PF00583">
    <property type="entry name" value="Acetyltransf_1"/>
    <property type="match status" value="1"/>
</dbReference>
<dbReference type="GO" id="GO:0016747">
    <property type="term" value="F:acyltransferase activity, transferring groups other than amino-acyl groups"/>
    <property type="evidence" value="ECO:0007669"/>
    <property type="project" value="InterPro"/>
</dbReference>
<evidence type="ECO:0000259" key="3">
    <source>
        <dbReference type="PROSITE" id="PS51186"/>
    </source>
</evidence>
<keyword evidence="1 4" id="KW-0808">Transferase</keyword>
<dbReference type="CDD" id="cd04301">
    <property type="entry name" value="NAT_SF"/>
    <property type="match status" value="1"/>
</dbReference>
<dbReference type="RefSeq" id="WP_179445979.1">
    <property type="nucleotide sequence ID" value="NZ_JACBZS010000001.1"/>
</dbReference>
<gene>
    <name evidence="4" type="ORF">GGQ54_002815</name>
</gene>
<dbReference type="InterPro" id="IPR050832">
    <property type="entry name" value="Bact_Acetyltransf"/>
</dbReference>
<accession>A0A7Z0DBG9</accession>
<name>A0A7Z0DBG9_9ACTN</name>
<dbReference type="Proteomes" id="UP000527616">
    <property type="component" value="Unassembled WGS sequence"/>
</dbReference>
<feature type="domain" description="N-acetyltransferase" evidence="3">
    <location>
        <begin position="12"/>
        <end position="187"/>
    </location>
</feature>
<dbReference type="Gene3D" id="3.40.630.30">
    <property type="match status" value="1"/>
</dbReference>
<evidence type="ECO:0000313" key="4">
    <source>
        <dbReference type="EMBL" id="NYI72255.1"/>
    </source>
</evidence>
<dbReference type="PANTHER" id="PTHR43877:SF1">
    <property type="entry name" value="ACETYLTRANSFERASE"/>
    <property type="match status" value="1"/>
</dbReference>
<keyword evidence="2" id="KW-0012">Acyltransferase</keyword>
<dbReference type="EMBL" id="JACBZS010000001">
    <property type="protein sequence ID" value="NYI72255.1"/>
    <property type="molecule type" value="Genomic_DNA"/>
</dbReference>
<dbReference type="InterPro" id="IPR000182">
    <property type="entry name" value="GNAT_dom"/>
</dbReference>
<dbReference type="PANTHER" id="PTHR43877">
    <property type="entry name" value="AMINOALKYLPHOSPHONATE N-ACETYLTRANSFERASE-RELATED-RELATED"/>
    <property type="match status" value="1"/>
</dbReference>
<keyword evidence="5" id="KW-1185">Reference proteome</keyword>
<dbReference type="SUPFAM" id="SSF55729">
    <property type="entry name" value="Acyl-CoA N-acyltransferases (Nat)"/>
    <property type="match status" value="1"/>
</dbReference>
<organism evidence="4 5">
    <name type="scientific">Naumannella cuiyingiana</name>
    <dbReference type="NCBI Taxonomy" id="1347891"/>
    <lineage>
        <taxon>Bacteria</taxon>
        <taxon>Bacillati</taxon>
        <taxon>Actinomycetota</taxon>
        <taxon>Actinomycetes</taxon>
        <taxon>Propionibacteriales</taxon>
        <taxon>Propionibacteriaceae</taxon>
        <taxon>Naumannella</taxon>
    </lineage>
</organism>
<comment type="caution">
    <text evidence="4">The sequence shown here is derived from an EMBL/GenBank/DDBJ whole genome shotgun (WGS) entry which is preliminary data.</text>
</comment>